<dbReference type="Proteomes" id="UP000521872">
    <property type="component" value="Unassembled WGS sequence"/>
</dbReference>
<reference evidence="7 8" key="1">
    <citation type="submission" date="2019-12" db="EMBL/GenBank/DDBJ databases">
        <authorList>
            <person name="Floudas D."/>
            <person name="Bentzer J."/>
            <person name="Ahren D."/>
            <person name="Johansson T."/>
            <person name="Persson P."/>
            <person name="Tunlid A."/>
        </authorList>
    </citation>
    <scope>NUCLEOTIDE SEQUENCE [LARGE SCALE GENOMIC DNA]</scope>
    <source>
        <strain evidence="7 8">CBS 102.39</strain>
    </source>
</reference>
<dbReference type="InterPro" id="IPR009078">
    <property type="entry name" value="Ferritin-like_SF"/>
</dbReference>
<dbReference type="EMBL" id="JAACJL010000002">
    <property type="protein sequence ID" value="KAF4622375.1"/>
    <property type="molecule type" value="Genomic_DNA"/>
</dbReference>
<name>A0A8H4R569_9AGAR</name>
<organism evidence="7 8">
    <name type="scientific">Agrocybe pediades</name>
    <dbReference type="NCBI Taxonomy" id="84607"/>
    <lineage>
        <taxon>Eukaryota</taxon>
        <taxon>Fungi</taxon>
        <taxon>Dikarya</taxon>
        <taxon>Basidiomycota</taxon>
        <taxon>Agaricomycotina</taxon>
        <taxon>Agaricomycetes</taxon>
        <taxon>Agaricomycetidae</taxon>
        <taxon>Agaricales</taxon>
        <taxon>Agaricineae</taxon>
        <taxon>Strophariaceae</taxon>
        <taxon>Agrocybe</taxon>
    </lineage>
</organism>
<evidence type="ECO:0000256" key="4">
    <source>
        <dbReference type="ARBA" id="ARBA00023014"/>
    </source>
</evidence>
<dbReference type="InterPro" id="IPR036922">
    <property type="entry name" value="Rieske_2Fe-2S_sf"/>
</dbReference>
<evidence type="ECO:0000259" key="6">
    <source>
        <dbReference type="PROSITE" id="PS51296"/>
    </source>
</evidence>
<dbReference type="PANTHER" id="PTHR42782:SF2">
    <property type="entry name" value="3-OXOACYL-[ACYL-CARRIER-PROTEIN] SYNTHASE-LIKE PROTEIN"/>
    <property type="match status" value="1"/>
</dbReference>
<dbReference type="CDD" id="cd00657">
    <property type="entry name" value="Ferritin_like"/>
    <property type="match status" value="1"/>
</dbReference>
<feature type="domain" description="Rieske" evidence="6">
    <location>
        <begin position="61"/>
        <end position="105"/>
    </location>
</feature>
<keyword evidence="1" id="KW-0001">2Fe-2S</keyword>
<dbReference type="AlphaFoldDB" id="A0A8H4R569"/>
<proteinExistence type="predicted"/>
<evidence type="ECO:0000313" key="7">
    <source>
        <dbReference type="EMBL" id="KAF4622375.1"/>
    </source>
</evidence>
<dbReference type="GO" id="GO:0051537">
    <property type="term" value="F:2 iron, 2 sulfur cluster binding"/>
    <property type="evidence" value="ECO:0007669"/>
    <property type="project" value="UniProtKB-KW"/>
</dbReference>
<dbReference type="InterPro" id="IPR054716">
    <property type="entry name" value="Sol_Rieske_ferrdox_dom"/>
</dbReference>
<dbReference type="CDD" id="cd03467">
    <property type="entry name" value="Rieske"/>
    <property type="match status" value="1"/>
</dbReference>
<dbReference type="InterPro" id="IPR017941">
    <property type="entry name" value="Rieske_2Fe-2S"/>
</dbReference>
<dbReference type="Pfam" id="PF04305">
    <property type="entry name" value="DUF455"/>
    <property type="match status" value="1"/>
</dbReference>
<evidence type="ECO:0000256" key="3">
    <source>
        <dbReference type="ARBA" id="ARBA00023004"/>
    </source>
</evidence>
<dbReference type="Pfam" id="PF22543">
    <property type="entry name" value="Rieske_4"/>
    <property type="match status" value="1"/>
</dbReference>
<evidence type="ECO:0000256" key="5">
    <source>
        <dbReference type="SAM" id="MobiDB-lite"/>
    </source>
</evidence>
<accession>A0A8H4R569</accession>
<protein>
    <recommendedName>
        <fullName evidence="6">Rieske domain-containing protein</fullName>
    </recommendedName>
</protein>
<dbReference type="Gene3D" id="2.102.10.10">
    <property type="entry name" value="Rieske [2Fe-2S] iron-sulphur domain"/>
    <property type="match status" value="1"/>
</dbReference>
<evidence type="ECO:0000313" key="8">
    <source>
        <dbReference type="Proteomes" id="UP000521872"/>
    </source>
</evidence>
<dbReference type="SUPFAM" id="SSF50022">
    <property type="entry name" value="ISP domain"/>
    <property type="match status" value="1"/>
</dbReference>
<keyword evidence="3" id="KW-0408">Iron</keyword>
<gene>
    <name evidence="7" type="ORF">D9613_009284</name>
</gene>
<comment type="caution">
    <text evidence="7">The sequence shown here is derived from an EMBL/GenBank/DDBJ whole genome shotgun (WGS) entry which is preliminary data.</text>
</comment>
<keyword evidence="4" id="KW-0411">Iron-sulfur</keyword>
<evidence type="ECO:0000256" key="1">
    <source>
        <dbReference type="ARBA" id="ARBA00022714"/>
    </source>
</evidence>
<feature type="region of interest" description="Disordered" evidence="5">
    <location>
        <begin position="455"/>
        <end position="477"/>
    </location>
</feature>
<keyword evidence="2" id="KW-0479">Metal-binding</keyword>
<dbReference type="PANTHER" id="PTHR42782">
    <property type="entry name" value="SI:CH73-314G15.3"/>
    <property type="match status" value="1"/>
</dbReference>
<sequence length="494" mass="55394">MELLQIAPLRSLLSHFRFMLTLRSQEGHYHSLILFRLSANQDAQSTESHPPNGSSDLDRKQIYVMEASCPHMGADMSHADIEECETGMVAVCPWHRYDFDLKTGKSEMGLHACTYDVEVKTDPQDSVEKVYMHTPTKGTRWRLVELRPVSEEFADPPPPVAPSKILPQTMYGNGEKEPVTPIVNPPKTLMEWAVLILNTPNPTLKVERTRHAVDLFRTGKLSSIGHKSVKVPRPPDVPSREDLYEKNTVDPRKMKSRKSLAVMLHALANIEQWAIDLAWDIMARFGSQHPNLPPAFFSDFSKMALDEAKHFSLLTSRLAAISPSTPYGSMPVHASLWESAAITSQSLRSRLAIIHLVHEARGLDVNPQTIERFRRAGDLETVKVMEIIHADEVTHVTSGHRWFTWVCAQQGGVDPVLAFREEVKRGWRGDVKGPFNVEDREKAGLTPHFYEGLKGEMDDLLPSTPQRESPPLGAGLQGLSDKLASIKVEYDPSA</sequence>
<dbReference type="PROSITE" id="PS51296">
    <property type="entry name" value="RIESKE"/>
    <property type="match status" value="1"/>
</dbReference>
<keyword evidence="8" id="KW-1185">Reference proteome</keyword>
<dbReference type="InterPro" id="IPR007402">
    <property type="entry name" value="DUF455"/>
</dbReference>
<dbReference type="GO" id="GO:0046872">
    <property type="term" value="F:metal ion binding"/>
    <property type="evidence" value="ECO:0007669"/>
    <property type="project" value="UniProtKB-KW"/>
</dbReference>
<evidence type="ECO:0000256" key="2">
    <source>
        <dbReference type="ARBA" id="ARBA00022723"/>
    </source>
</evidence>
<dbReference type="SUPFAM" id="SSF47240">
    <property type="entry name" value="Ferritin-like"/>
    <property type="match status" value="1"/>
</dbReference>